<proteinExistence type="predicted"/>
<sequence>MLVPKISLLLLRIACTFGKGYDITKPLRPKGPLGVTLDYSLATSWPEPRDTKDSSVARNWVWTSHLQFKNPVSEITDRQLWQIARDAWDEVQDDMEQYEIGKKHRASAMSVLAWGNEIILASSQRGRSSFSYEYRGTPVLEILELCQITWREDGPGGGETDKEHRNEGKCGELMAAHLYYSQDATITLAQRNARIGTVAKLSDPAEGDQTAGPWLGLISS</sequence>
<dbReference type="Proteomes" id="UP000293360">
    <property type="component" value="Unassembled WGS sequence"/>
</dbReference>
<dbReference type="OrthoDB" id="3780330at2759"/>
<organism evidence="2 3">
    <name type="scientific">Monosporascus ibericus</name>
    <dbReference type="NCBI Taxonomy" id="155417"/>
    <lineage>
        <taxon>Eukaryota</taxon>
        <taxon>Fungi</taxon>
        <taxon>Dikarya</taxon>
        <taxon>Ascomycota</taxon>
        <taxon>Pezizomycotina</taxon>
        <taxon>Sordariomycetes</taxon>
        <taxon>Xylariomycetidae</taxon>
        <taxon>Xylariales</taxon>
        <taxon>Xylariales incertae sedis</taxon>
        <taxon>Monosporascus</taxon>
    </lineage>
</organism>
<feature type="chain" id="PRO_5021015281" evidence="1">
    <location>
        <begin position="19"/>
        <end position="220"/>
    </location>
</feature>
<accession>A0A4V1X906</accession>
<evidence type="ECO:0000313" key="3">
    <source>
        <dbReference type="Proteomes" id="UP000293360"/>
    </source>
</evidence>
<keyword evidence="1" id="KW-0732">Signal</keyword>
<dbReference type="AlphaFoldDB" id="A0A4V1X906"/>
<gene>
    <name evidence="2" type="ORF">DL764_009321</name>
</gene>
<dbReference type="EMBL" id="QJNU01000853">
    <property type="protein sequence ID" value="RYO84489.1"/>
    <property type="molecule type" value="Genomic_DNA"/>
</dbReference>
<name>A0A4V1X906_9PEZI</name>
<evidence type="ECO:0000256" key="1">
    <source>
        <dbReference type="SAM" id="SignalP"/>
    </source>
</evidence>
<evidence type="ECO:0000313" key="2">
    <source>
        <dbReference type="EMBL" id="RYO84489.1"/>
    </source>
</evidence>
<protein>
    <submittedName>
        <fullName evidence="2">Uncharacterized protein</fullName>
    </submittedName>
</protein>
<comment type="caution">
    <text evidence="2">The sequence shown here is derived from an EMBL/GenBank/DDBJ whole genome shotgun (WGS) entry which is preliminary data.</text>
</comment>
<feature type="signal peptide" evidence="1">
    <location>
        <begin position="1"/>
        <end position="18"/>
    </location>
</feature>
<reference evidence="2 3" key="1">
    <citation type="submission" date="2018-06" db="EMBL/GenBank/DDBJ databases">
        <title>Complete Genomes of Monosporascus.</title>
        <authorList>
            <person name="Robinson A.J."/>
            <person name="Natvig D.O."/>
        </authorList>
    </citation>
    <scope>NUCLEOTIDE SEQUENCE [LARGE SCALE GENOMIC DNA]</scope>
    <source>
        <strain evidence="2 3">CBS 110550</strain>
    </source>
</reference>
<keyword evidence="3" id="KW-1185">Reference proteome</keyword>